<dbReference type="EMBL" id="CAJFCJ010000012">
    <property type="protein sequence ID" value="CAD5120070.1"/>
    <property type="molecule type" value="Genomic_DNA"/>
</dbReference>
<comment type="subcellular location">
    <subcellularLocation>
        <location evidence="1">Cytoplasm</location>
    </subcellularLocation>
</comment>
<feature type="compositionally biased region" description="Polar residues" evidence="3">
    <location>
        <begin position="642"/>
        <end position="651"/>
    </location>
</feature>
<keyword evidence="6" id="KW-1185">Reference proteome</keyword>
<sequence length="1213" mass="138839">MSGFDDSKYDRINESNRKFKEGNMDCYKVKPSHSFDLQDIQDCAGGNKLRSFNGSLKSDSGKKRRKLRSTDSIYRQIKEECKNEEKDIDVRQRVIKWFVESDRSEDDIERLSNLTSEIKGRRESKNRELVCKRAPKLKGLAEPIPVAPPRRKKTKPHIMNNNQANSLEKNAITESFDVSIDLPDPILSDGMESNRQSFDSELLTEDALRKLSEAIAADDVDDETFNEVTDLPKPLFTEDDSFSPENPKENTMRKPPTKPKPSKNKSTDCNEIENNKQDSVKKPVNKPPVKPKPLMKAKHVSEDEDDVKTPSSTERFKLIVRSHSENSLLKIDNNSTENVSILKETTHNNKNTSENIAERFEVIDPYKPKLSASTNCKIPREKPTIKPKPKILSKDVRITPKIADDSAFQKTNMQKTEQSSTGRADSLLKSDIFKKFLKSSAIHEQLEKLMTKEEIIKTKLNKPANVPSLDFSDLNSDSNEKERENDDKRPATPRPVSVSKSLDLKAKIHIPTFEEFKEMRRKGDIEKNKKLQTYTIEEDDENVETPRSNRKPPLPPTINRKGSRKDTAEDRPPPLPPRTYKEQMSDNHIYEVIGDLDKSDSESDDSAFCGSDKRSFEDMKKISSLENLEQYTNIEKFHMSSKAVSRSTSDVSEMKALEERNKNIREKKNKSNKSDPFSELLYSDTVSKKPDLNSVEDSEDGDSPVKKGLNYLQETGDGKLCIANEQIPTAPPRRRRPSTSFFSTIKSFRNSFKKRRHSSGQYFPNKNSFETVNDAANANLQENSICERNRSHSLISLNSSILPDILELSPSVSLDINRSSIDDMCKDCGNSASNDNCDSCTRRIMERKEAILEILNTEKSFGEILTILNCEFKVPLKKSRLLTDEQINLIFNNLNQIIDINEKLTKKIEFAVTQGLDEGDENLKDVCIGSIFSKNSALFLAYDAYCNGASQSAILLEQLQNQKVLLKVFLAALQDENESTRRMYLKDYLIQPVQRIMKYPLLLKRVEKRTPSDHPDKLHLQEAYRKIDRILKHINSSSKGSISLRRKSKQSEALRKMLTEIQDMGESKRFEVVLDSLNTTAQQCHLVYSTALSQAFIHESDWIDKVANIKFIKIFGYLIQRNDGKCFLVLVNEEIGRDGIHTLIRSPIDMERLVVTEINNYVEIQDVTENETIAFKALQKEDTENWLRFLREKSLNVGKWRGRRGAIMKLYFD</sequence>
<evidence type="ECO:0000313" key="6">
    <source>
        <dbReference type="Proteomes" id="UP000549394"/>
    </source>
</evidence>
<feature type="domain" description="DH" evidence="4">
    <location>
        <begin position="846"/>
        <end position="1037"/>
    </location>
</feature>
<dbReference type="PANTHER" id="PTHR46006">
    <property type="entry name" value="RHO GUANINE NUCLEOTIDE EXCHANGE FACTOR AT 64C, ISOFORM A"/>
    <property type="match status" value="1"/>
</dbReference>
<feature type="region of interest" description="Disordered" evidence="3">
    <location>
        <begin position="688"/>
        <end position="707"/>
    </location>
</feature>
<proteinExistence type="predicted"/>
<feature type="compositionally biased region" description="Basic and acidic residues" evidence="3">
    <location>
        <begin position="265"/>
        <end position="281"/>
    </location>
</feature>
<name>A0A7I8VUS0_9ANNE</name>
<dbReference type="OrthoDB" id="2015333at2759"/>
<reference evidence="5 6" key="1">
    <citation type="submission" date="2020-08" db="EMBL/GenBank/DDBJ databases">
        <authorList>
            <person name="Hejnol A."/>
        </authorList>
    </citation>
    <scope>NUCLEOTIDE SEQUENCE [LARGE SCALE GENOMIC DNA]</scope>
</reference>
<organism evidence="5 6">
    <name type="scientific">Dimorphilus gyrociliatus</name>
    <dbReference type="NCBI Taxonomy" id="2664684"/>
    <lineage>
        <taxon>Eukaryota</taxon>
        <taxon>Metazoa</taxon>
        <taxon>Spiralia</taxon>
        <taxon>Lophotrochozoa</taxon>
        <taxon>Annelida</taxon>
        <taxon>Polychaeta</taxon>
        <taxon>Polychaeta incertae sedis</taxon>
        <taxon>Dinophilidae</taxon>
        <taxon>Dimorphilus</taxon>
    </lineage>
</organism>
<evidence type="ECO:0000256" key="3">
    <source>
        <dbReference type="SAM" id="MobiDB-lite"/>
    </source>
</evidence>
<dbReference type="GO" id="GO:0005085">
    <property type="term" value="F:guanyl-nucleotide exchange factor activity"/>
    <property type="evidence" value="ECO:0007669"/>
    <property type="project" value="InterPro"/>
</dbReference>
<protein>
    <submittedName>
        <fullName evidence="5">DgyrCDS8651</fullName>
    </submittedName>
</protein>
<evidence type="ECO:0000256" key="2">
    <source>
        <dbReference type="ARBA" id="ARBA00022490"/>
    </source>
</evidence>
<evidence type="ECO:0000313" key="5">
    <source>
        <dbReference type="EMBL" id="CAD5120070.1"/>
    </source>
</evidence>
<feature type="compositionally biased region" description="Basic and acidic residues" evidence="3">
    <location>
        <begin position="478"/>
        <end position="490"/>
    </location>
</feature>
<dbReference type="SMART" id="SM00325">
    <property type="entry name" value="RhoGEF"/>
    <property type="match status" value="1"/>
</dbReference>
<feature type="compositionally biased region" description="Basic and acidic residues" evidence="3">
    <location>
        <begin position="520"/>
        <end position="529"/>
    </location>
</feature>
<evidence type="ECO:0000256" key="1">
    <source>
        <dbReference type="ARBA" id="ARBA00004496"/>
    </source>
</evidence>
<feature type="region of interest" description="Disordered" evidence="3">
    <location>
        <begin position="520"/>
        <end position="615"/>
    </location>
</feature>
<feature type="compositionally biased region" description="Low complexity" evidence="3">
    <location>
        <begin position="468"/>
        <end position="477"/>
    </location>
</feature>
<feature type="region of interest" description="Disordered" evidence="3">
    <location>
        <begin position="640"/>
        <end position="683"/>
    </location>
</feature>
<feature type="compositionally biased region" description="Basic and acidic residues" evidence="3">
    <location>
        <begin position="652"/>
        <end position="666"/>
    </location>
</feature>
<accession>A0A7I8VUS0</accession>
<dbReference type="SUPFAM" id="SSF48065">
    <property type="entry name" value="DBL homology domain (DH-domain)"/>
    <property type="match status" value="1"/>
</dbReference>
<dbReference type="PANTHER" id="PTHR46006:SF5">
    <property type="entry name" value="DH DOMAIN-CONTAINING PROTEIN"/>
    <property type="match status" value="1"/>
</dbReference>
<comment type="caution">
    <text evidence="5">The sequence shown here is derived from an EMBL/GenBank/DDBJ whole genome shotgun (WGS) entry which is preliminary data.</text>
</comment>
<keyword evidence="2" id="KW-0963">Cytoplasm</keyword>
<dbReference type="InterPro" id="IPR051480">
    <property type="entry name" value="Endocytic_GEF_Adapter"/>
</dbReference>
<evidence type="ECO:0000259" key="4">
    <source>
        <dbReference type="PROSITE" id="PS50010"/>
    </source>
</evidence>
<dbReference type="InterPro" id="IPR000219">
    <property type="entry name" value="DH_dom"/>
</dbReference>
<feature type="compositionally biased region" description="Basic and acidic residues" evidence="3">
    <location>
        <begin position="579"/>
        <end position="601"/>
    </location>
</feature>
<dbReference type="Pfam" id="PF00621">
    <property type="entry name" value="RhoGEF"/>
    <property type="match status" value="1"/>
</dbReference>
<dbReference type="CDD" id="cd00160">
    <property type="entry name" value="RhoGEF"/>
    <property type="match status" value="1"/>
</dbReference>
<gene>
    <name evidence="5" type="ORF">DGYR_LOCUS8221</name>
</gene>
<dbReference type="InterPro" id="IPR035899">
    <property type="entry name" value="DBL_dom_sf"/>
</dbReference>
<dbReference type="AlphaFoldDB" id="A0A7I8VUS0"/>
<feature type="region of interest" description="Disordered" evidence="3">
    <location>
        <begin position="222"/>
        <end position="311"/>
    </location>
</feature>
<dbReference type="GO" id="GO:0035025">
    <property type="term" value="P:positive regulation of Rho protein signal transduction"/>
    <property type="evidence" value="ECO:0007669"/>
    <property type="project" value="TreeGrafter"/>
</dbReference>
<dbReference type="Proteomes" id="UP000549394">
    <property type="component" value="Unassembled WGS sequence"/>
</dbReference>
<dbReference type="PROSITE" id="PS50010">
    <property type="entry name" value="DH_2"/>
    <property type="match status" value="1"/>
</dbReference>
<dbReference type="GO" id="GO:0005737">
    <property type="term" value="C:cytoplasm"/>
    <property type="evidence" value="ECO:0007669"/>
    <property type="project" value="UniProtKB-SubCell"/>
</dbReference>
<feature type="region of interest" description="Disordered" evidence="3">
    <location>
        <begin position="464"/>
        <end position="503"/>
    </location>
</feature>
<dbReference type="Gene3D" id="1.20.900.10">
    <property type="entry name" value="Dbl homology (DH) domain"/>
    <property type="match status" value="1"/>
</dbReference>